<dbReference type="PROSITE" id="PS51918">
    <property type="entry name" value="RADICAL_SAM"/>
    <property type="match status" value="1"/>
</dbReference>
<feature type="binding site" evidence="8">
    <location>
        <position position="33"/>
    </location>
    <ligand>
        <name>[4Fe-4S] cluster</name>
        <dbReference type="ChEBI" id="CHEBI:49883"/>
        <note>4Fe-4S-S-AdoMet</note>
    </ligand>
</feature>
<dbReference type="HAMAP" id="MF_00917">
    <property type="entry name" value="QueE"/>
    <property type="match status" value="1"/>
</dbReference>
<evidence type="ECO:0000256" key="4">
    <source>
        <dbReference type="ARBA" id="ARBA00022842"/>
    </source>
</evidence>
<feature type="binding site" evidence="8">
    <location>
        <position position="25"/>
    </location>
    <ligand>
        <name>substrate</name>
    </ligand>
</feature>
<feature type="binding site" evidence="8">
    <location>
        <position position="72"/>
    </location>
    <ligand>
        <name>S-adenosyl-L-methionine</name>
        <dbReference type="ChEBI" id="CHEBI:59789"/>
    </ligand>
</feature>
<comment type="cofactor">
    <cofactor evidence="8">
        <name>S-adenosyl-L-methionine</name>
        <dbReference type="ChEBI" id="CHEBI:59789"/>
    </cofactor>
    <text evidence="8">Binds 1 S-adenosyl-L-methionine per subunit.</text>
</comment>
<dbReference type="Proteomes" id="UP000317909">
    <property type="component" value="Chromosome"/>
</dbReference>
<reference evidence="10 11" key="1">
    <citation type="submission" date="2019-02" db="EMBL/GenBank/DDBJ databases">
        <title>Deep-cultivation of Planctomycetes and their phenomic and genomic characterization uncovers novel biology.</title>
        <authorList>
            <person name="Wiegand S."/>
            <person name="Jogler M."/>
            <person name="Boedeker C."/>
            <person name="Pinto D."/>
            <person name="Vollmers J."/>
            <person name="Rivas-Marin E."/>
            <person name="Kohn T."/>
            <person name="Peeters S.H."/>
            <person name="Heuer A."/>
            <person name="Rast P."/>
            <person name="Oberbeckmann S."/>
            <person name="Bunk B."/>
            <person name="Jeske O."/>
            <person name="Meyerdierks A."/>
            <person name="Storesund J.E."/>
            <person name="Kallscheuer N."/>
            <person name="Luecker S."/>
            <person name="Lage O.M."/>
            <person name="Pohl T."/>
            <person name="Merkel B.J."/>
            <person name="Hornburger P."/>
            <person name="Mueller R.-W."/>
            <person name="Bruemmer F."/>
            <person name="Labrenz M."/>
            <person name="Spormann A.M."/>
            <person name="Op den Camp H."/>
            <person name="Overmann J."/>
            <person name="Amann R."/>
            <person name="Jetten M.S.M."/>
            <person name="Mascher T."/>
            <person name="Medema M.H."/>
            <person name="Devos D.P."/>
            <person name="Kaster A.-K."/>
            <person name="Ovreas L."/>
            <person name="Rohde M."/>
            <person name="Galperin M.Y."/>
            <person name="Jogler C."/>
        </authorList>
    </citation>
    <scope>NUCLEOTIDE SEQUENCE [LARGE SCALE GENOMIC DNA]</scope>
    <source>
        <strain evidence="10 11">I41</strain>
    </source>
</reference>
<keyword evidence="4 8" id="KW-0460">Magnesium</keyword>
<comment type="cofactor">
    <cofactor evidence="8">
        <name>[4Fe-4S] cluster</name>
        <dbReference type="ChEBI" id="CHEBI:49883"/>
    </cofactor>
    <text evidence="8">Binds 1 [4Fe-4S] cluster. The cluster is coordinated with 3 cysteines and an exchangeable S-adenosyl-L-methionine.</text>
</comment>
<comment type="cofactor">
    <cofactor evidence="8">
        <name>Mg(2+)</name>
        <dbReference type="ChEBI" id="CHEBI:18420"/>
    </cofactor>
</comment>
<dbReference type="SFLD" id="SFLDS00029">
    <property type="entry name" value="Radical_SAM"/>
    <property type="match status" value="1"/>
</dbReference>
<keyword evidence="2 8" id="KW-0949">S-adenosyl-L-methionine</keyword>
<feature type="binding site" evidence="8">
    <location>
        <begin position="10"/>
        <end position="12"/>
    </location>
    <ligand>
        <name>substrate</name>
    </ligand>
</feature>
<dbReference type="SUPFAM" id="SSF102114">
    <property type="entry name" value="Radical SAM enzymes"/>
    <property type="match status" value="1"/>
</dbReference>
<dbReference type="GO" id="GO:0008616">
    <property type="term" value="P:tRNA queuosine(34) biosynthetic process"/>
    <property type="evidence" value="ECO:0007669"/>
    <property type="project" value="UniProtKB-UniRule"/>
</dbReference>
<name>A0A517U334_9BACT</name>
<dbReference type="UniPathway" id="UPA00391"/>
<evidence type="ECO:0000256" key="1">
    <source>
        <dbReference type="ARBA" id="ARBA00022485"/>
    </source>
</evidence>
<dbReference type="OrthoDB" id="9792276at2"/>
<dbReference type="InterPro" id="IPR024924">
    <property type="entry name" value="7-CO-7-deazaguanine_synth-like"/>
</dbReference>
<dbReference type="GO" id="GO:0016840">
    <property type="term" value="F:carbon-nitrogen lyase activity"/>
    <property type="evidence" value="ECO:0007669"/>
    <property type="project" value="UniProtKB-UniRule"/>
</dbReference>
<dbReference type="PANTHER" id="PTHR42836">
    <property type="entry name" value="7-CARBOXY-7-DEAZAGUANINE SYNTHASE"/>
    <property type="match status" value="1"/>
</dbReference>
<dbReference type="InterPro" id="IPR007197">
    <property type="entry name" value="rSAM"/>
</dbReference>
<evidence type="ECO:0000313" key="10">
    <source>
        <dbReference type="EMBL" id="QDT75035.1"/>
    </source>
</evidence>
<keyword evidence="11" id="KW-1185">Reference proteome</keyword>
<keyword evidence="3 8" id="KW-0479">Metal-binding</keyword>
<evidence type="ECO:0000259" key="9">
    <source>
        <dbReference type="PROSITE" id="PS51918"/>
    </source>
</evidence>
<dbReference type="InterPro" id="IPR058240">
    <property type="entry name" value="rSAM_sf"/>
</dbReference>
<comment type="catalytic activity">
    <reaction evidence="8">
        <text>6-carboxy-5,6,7,8-tetrahydropterin + H(+) = 7-carboxy-7-carbaguanine + NH4(+)</text>
        <dbReference type="Rhea" id="RHEA:27974"/>
        <dbReference type="ChEBI" id="CHEBI:15378"/>
        <dbReference type="ChEBI" id="CHEBI:28938"/>
        <dbReference type="ChEBI" id="CHEBI:61032"/>
        <dbReference type="ChEBI" id="CHEBI:61036"/>
        <dbReference type="EC" id="4.3.99.3"/>
    </reaction>
</comment>
<comment type="subunit">
    <text evidence="8">Homodimer.</text>
</comment>
<dbReference type="EC" id="4.3.99.3" evidence="8"/>
<evidence type="ECO:0000256" key="6">
    <source>
        <dbReference type="ARBA" id="ARBA00023014"/>
    </source>
</evidence>
<evidence type="ECO:0000256" key="8">
    <source>
        <dbReference type="HAMAP-Rule" id="MF_00917"/>
    </source>
</evidence>
<dbReference type="Pfam" id="PF04055">
    <property type="entry name" value="Radical_SAM"/>
    <property type="match status" value="1"/>
</dbReference>
<dbReference type="AlphaFoldDB" id="A0A517U334"/>
<keyword evidence="6 8" id="KW-0411">Iron-sulfur</keyword>
<comment type="caution">
    <text evidence="8">Lacks conserved residue(s) required for the propagation of feature annotation.</text>
</comment>
<feature type="binding site" evidence="8">
    <location>
        <begin position="35"/>
        <end position="37"/>
    </location>
    <ligand>
        <name>S-adenosyl-L-methionine</name>
        <dbReference type="ChEBI" id="CHEBI:59789"/>
    </ligand>
</feature>
<keyword evidence="1 8" id="KW-0004">4Fe-4S</keyword>
<dbReference type="GO" id="GO:0000287">
    <property type="term" value="F:magnesium ion binding"/>
    <property type="evidence" value="ECO:0007669"/>
    <property type="project" value="UniProtKB-UniRule"/>
</dbReference>
<evidence type="ECO:0000256" key="2">
    <source>
        <dbReference type="ARBA" id="ARBA00022691"/>
    </source>
</evidence>
<keyword evidence="7 8" id="KW-0456">Lyase</keyword>
<dbReference type="PIRSF" id="PIRSF000370">
    <property type="entry name" value="QueE"/>
    <property type="match status" value="1"/>
</dbReference>
<dbReference type="Gene3D" id="3.20.20.70">
    <property type="entry name" value="Aldolase class I"/>
    <property type="match status" value="1"/>
</dbReference>
<dbReference type="CDD" id="cd01335">
    <property type="entry name" value="Radical_SAM"/>
    <property type="match status" value="1"/>
</dbReference>
<evidence type="ECO:0000256" key="5">
    <source>
        <dbReference type="ARBA" id="ARBA00023004"/>
    </source>
</evidence>
<organism evidence="10 11">
    <name type="scientific">Lacipirellula limnantheis</name>
    <dbReference type="NCBI Taxonomy" id="2528024"/>
    <lineage>
        <taxon>Bacteria</taxon>
        <taxon>Pseudomonadati</taxon>
        <taxon>Planctomycetota</taxon>
        <taxon>Planctomycetia</taxon>
        <taxon>Pirellulales</taxon>
        <taxon>Lacipirellulaceae</taxon>
        <taxon>Lacipirellula</taxon>
    </lineage>
</organism>
<feature type="binding site" evidence="8">
    <location>
        <position position="36"/>
    </location>
    <ligand>
        <name>[4Fe-4S] cluster</name>
        <dbReference type="ChEBI" id="CHEBI:49883"/>
        <note>4Fe-4S-S-AdoMet</note>
    </ligand>
</feature>
<keyword evidence="5 8" id="KW-0408">Iron</keyword>
<feature type="binding site" evidence="8">
    <location>
        <position position="70"/>
    </location>
    <ligand>
        <name>substrate</name>
    </ligand>
</feature>
<dbReference type="RefSeq" id="WP_145434737.1">
    <property type="nucleotide sequence ID" value="NZ_CP036339.1"/>
</dbReference>
<dbReference type="EMBL" id="CP036339">
    <property type="protein sequence ID" value="QDT75035.1"/>
    <property type="molecule type" value="Genomic_DNA"/>
</dbReference>
<gene>
    <name evidence="8 10" type="primary">queE</name>
    <name evidence="10" type="ORF">I41_42430</name>
</gene>
<protein>
    <recommendedName>
        <fullName evidence="8">7-carboxy-7-deazaguanine synthase</fullName>
        <shortName evidence="8">CDG synthase</shortName>
        <ecNumber evidence="8">4.3.99.3</ecNumber>
    </recommendedName>
    <alternativeName>
        <fullName evidence="8">Queuosine biosynthesis protein QueE</fullName>
    </alternativeName>
</protein>
<comment type="similarity">
    <text evidence="8">Belongs to the radical SAM superfamily. 7-carboxy-7-deazaguanine synthase family.</text>
</comment>
<proteinExistence type="inferred from homology"/>
<dbReference type="SFLD" id="SFLDG01067">
    <property type="entry name" value="SPASM/twitch_domain_containing"/>
    <property type="match status" value="1"/>
</dbReference>
<feature type="binding site" evidence="8">
    <location>
        <begin position="114"/>
        <end position="116"/>
    </location>
    <ligand>
        <name>S-adenosyl-L-methionine</name>
        <dbReference type="ChEBI" id="CHEBI:59789"/>
    </ligand>
</feature>
<sequence length="228" mass="26088">MKIAEIYKSIQGEGLLTGVPSVFVRASGCNLRCWFCDTPYASWQPEGQDYAVDEIIAEVEEWDVKHVVITGGEPMLFAEMIPLCRELKRRGRHITIETAGTLYLPAACDLMSLSPKLSSSGPDPKRHAHWARRHERQRLQREVLMRLMAEYDYQLKFVVDRVDDVAEVEEMLASLPAVSADRVLLMPQGRTMEEMASRSLWLAELCHERGWAICPRRQLEWFGPVRGT</sequence>
<feature type="domain" description="Radical SAM core" evidence="9">
    <location>
        <begin position="16"/>
        <end position="224"/>
    </location>
</feature>
<dbReference type="KEGG" id="llh:I41_42430"/>
<comment type="pathway">
    <text evidence="8">Purine metabolism; 7-cyano-7-deazaguanine biosynthesis.</text>
</comment>
<keyword evidence="8" id="KW-0671">Queuosine biosynthesis</keyword>
<dbReference type="InterPro" id="IPR013785">
    <property type="entry name" value="Aldolase_TIM"/>
</dbReference>
<dbReference type="GO" id="GO:1904047">
    <property type="term" value="F:S-adenosyl-L-methionine binding"/>
    <property type="evidence" value="ECO:0007669"/>
    <property type="project" value="UniProtKB-UniRule"/>
</dbReference>
<evidence type="ECO:0000256" key="3">
    <source>
        <dbReference type="ARBA" id="ARBA00022723"/>
    </source>
</evidence>
<dbReference type="PANTHER" id="PTHR42836:SF1">
    <property type="entry name" value="7-CARBOXY-7-DEAZAGUANINE SYNTHASE"/>
    <property type="match status" value="1"/>
</dbReference>
<dbReference type="GO" id="GO:0051539">
    <property type="term" value="F:4 iron, 4 sulfur cluster binding"/>
    <property type="evidence" value="ECO:0007669"/>
    <property type="project" value="UniProtKB-UniRule"/>
</dbReference>
<evidence type="ECO:0000313" key="11">
    <source>
        <dbReference type="Proteomes" id="UP000317909"/>
    </source>
</evidence>
<accession>A0A517U334</accession>
<comment type="function">
    <text evidence="8">Catalyzes the complex heterocyclic radical-mediated conversion of 6-carboxy-5,6,7,8-tetrahydropterin (CPH4) to 7-carboxy-7-deazaguanine (CDG), a step common to the biosynthetic pathways of all 7-deazapurine-containing compounds.</text>
</comment>
<feature type="binding site" evidence="8">
    <location>
        <position position="38"/>
    </location>
    <ligand>
        <name>Mg(2+)</name>
        <dbReference type="ChEBI" id="CHEBI:18420"/>
    </ligand>
</feature>
<evidence type="ECO:0000256" key="7">
    <source>
        <dbReference type="ARBA" id="ARBA00023239"/>
    </source>
</evidence>
<feature type="binding site" evidence="8">
    <location>
        <position position="29"/>
    </location>
    <ligand>
        <name>[4Fe-4S] cluster</name>
        <dbReference type="ChEBI" id="CHEBI:49883"/>
        <note>4Fe-4S-S-AdoMet</note>
    </ligand>
</feature>